<dbReference type="InterPro" id="IPR011042">
    <property type="entry name" value="6-blade_b-propeller_TolB-like"/>
</dbReference>
<proteinExistence type="predicted"/>
<evidence type="ECO:0000313" key="3">
    <source>
        <dbReference type="Proteomes" id="UP000557307"/>
    </source>
</evidence>
<dbReference type="EMBL" id="JACHGF010000003">
    <property type="protein sequence ID" value="MBB5284677.1"/>
    <property type="molecule type" value="Genomic_DNA"/>
</dbReference>
<evidence type="ECO:0008006" key="4">
    <source>
        <dbReference type="Google" id="ProtNLM"/>
    </source>
</evidence>
<evidence type="ECO:0000313" key="2">
    <source>
        <dbReference type="EMBL" id="MBB5284677.1"/>
    </source>
</evidence>
<protein>
    <recommendedName>
        <fullName evidence="4">ATP/GTP-binding protein</fullName>
    </recommendedName>
</protein>
<dbReference type="RefSeq" id="WP_184174592.1">
    <property type="nucleotide sequence ID" value="NZ_JACHGF010000003.1"/>
</dbReference>
<evidence type="ECO:0000256" key="1">
    <source>
        <dbReference type="SAM" id="SignalP"/>
    </source>
</evidence>
<sequence>MNHKHLALLASLAIFSACGSSNQDNAADNDQDTTATAESTLELLWSTDSTLQVPESVLFDGQSQVLYVSQIDGKPDGKDNQGGIAKVGLDGQIIDLDWVTGLSAPKGMGMGGGYLYVTDLTELVQIDLANGKITKKIPVAGAQALNDVSVDGQGNVYFTDKSAGKIHLLKDGQVSTYHEGADNPNGVLAVSDGVLFAASGSLYKLDANKNLTTLAEGMDKSTDGIEEIAPGEYLVSCWSGYVYHVKADGTTTTLLDTSADKVNSADIGYDAAKRIVYVPTFYKKSVMAYQLK</sequence>
<dbReference type="AlphaFoldDB" id="A0A840TSK0"/>
<organism evidence="2 3">
    <name type="scientific">Rhabdobacter roseus</name>
    <dbReference type="NCBI Taxonomy" id="1655419"/>
    <lineage>
        <taxon>Bacteria</taxon>
        <taxon>Pseudomonadati</taxon>
        <taxon>Bacteroidota</taxon>
        <taxon>Cytophagia</taxon>
        <taxon>Cytophagales</taxon>
        <taxon>Cytophagaceae</taxon>
        <taxon>Rhabdobacter</taxon>
    </lineage>
</organism>
<reference evidence="2 3" key="1">
    <citation type="submission" date="2020-08" db="EMBL/GenBank/DDBJ databases">
        <title>Genomic Encyclopedia of Type Strains, Phase IV (KMG-IV): sequencing the most valuable type-strain genomes for metagenomic binning, comparative biology and taxonomic classification.</title>
        <authorList>
            <person name="Goeker M."/>
        </authorList>
    </citation>
    <scope>NUCLEOTIDE SEQUENCE [LARGE SCALE GENOMIC DNA]</scope>
    <source>
        <strain evidence="2 3">DSM 105074</strain>
    </source>
</reference>
<comment type="caution">
    <text evidence="2">The sequence shown here is derived from an EMBL/GenBank/DDBJ whole genome shotgun (WGS) entry which is preliminary data.</text>
</comment>
<keyword evidence="1" id="KW-0732">Signal</keyword>
<accession>A0A840TSK0</accession>
<feature type="signal peptide" evidence="1">
    <location>
        <begin position="1"/>
        <end position="26"/>
    </location>
</feature>
<name>A0A840TSK0_9BACT</name>
<feature type="chain" id="PRO_5032811009" description="ATP/GTP-binding protein" evidence="1">
    <location>
        <begin position="27"/>
        <end position="292"/>
    </location>
</feature>
<dbReference type="Proteomes" id="UP000557307">
    <property type="component" value="Unassembled WGS sequence"/>
</dbReference>
<keyword evidence="3" id="KW-1185">Reference proteome</keyword>
<dbReference type="PROSITE" id="PS51257">
    <property type="entry name" value="PROKAR_LIPOPROTEIN"/>
    <property type="match status" value="1"/>
</dbReference>
<dbReference type="Gene3D" id="2.120.10.30">
    <property type="entry name" value="TolB, C-terminal domain"/>
    <property type="match status" value="1"/>
</dbReference>
<gene>
    <name evidence="2" type="ORF">HNQ92_002820</name>
</gene>
<dbReference type="SUPFAM" id="SSF63829">
    <property type="entry name" value="Calcium-dependent phosphotriesterase"/>
    <property type="match status" value="1"/>
</dbReference>